<keyword evidence="4" id="KW-0624">Polysaccharide degradation</keyword>
<dbReference type="PANTHER" id="PTHR11177:SF317">
    <property type="entry name" value="CHITINASE 12-RELATED"/>
    <property type="match status" value="1"/>
</dbReference>
<keyword evidence="8" id="KW-0732">Signal</keyword>
<dbReference type="EC" id="3.2.1.14" evidence="2"/>
<comment type="similarity">
    <text evidence="7">Belongs to the glycosyl hydrolase 18 family.</text>
</comment>
<evidence type="ECO:0000259" key="9">
    <source>
        <dbReference type="PROSITE" id="PS51910"/>
    </source>
</evidence>
<dbReference type="GO" id="GO:0008843">
    <property type="term" value="F:endochitinase activity"/>
    <property type="evidence" value="ECO:0007669"/>
    <property type="project" value="UniProtKB-EC"/>
</dbReference>
<name>A0A7K1STT5_9SPHI</name>
<dbReference type="RefSeq" id="WP_157564015.1">
    <property type="nucleotide sequence ID" value="NZ_WPIK01000002.1"/>
</dbReference>
<dbReference type="GO" id="GO:0008061">
    <property type="term" value="F:chitin binding"/>
    <property type="evidence" value="ECO:0007669"/>
    <property type="project" value="InterPro"/>
</dbReference>
<evidence type="ECO:0000256" key="2">
    <source>
        <dbReference type="ARBA" id="ARBA00012729"/>
    </source>
</evidence>
<dbReference type="InterPro" id="IPR011583">
    <property type="entry name" value="Chitinase_II/V-like_cat"/>
</dbReference>
<protein>
    <recommendedName>
        <fullName evidence="2">chitinase</fullName>
        <ecNumber evidence="2">3.2.1.14</ecNumber>
    </recommendedName>
</protein>
<gene>
    <name evidence="10" type="ORF">GO621_02890</name>
</gene>
<accession>A0A7K1STT5</accession>
<dbReference type="InterPro" id="IPR017853">
    <property type="entry name" value="GH"/>
</dbReference>
<evidence type="ECO:0000313" key="10">
    <source>
        <dbReference type="EMBL" id="MVN20480.1"/>
    </source>
</evidence>
<dbReference type="Pfam" id="PF00704">
    <property type="entry name" value="Glyco_hydro_18"/>
    <property type="match status" value="1"/>
</dbReference>
<evidence type="ECO:0000256" key="5">
    <source>
        <dbReference type="ARBA" id="ARBA00023295"/>
    </source>
</evidence>
<feature type="domain" description="GH18" evidence="9">
    <location>
        <begin position="26"/>
        <end position="389"/>
    </location>
</feature>
<keyword evidence="4" id="KW-0119">Carbohydrate metabolism</keyword>
<keyword evidence="3 6" id="KW-0378">Hydrolase</keyword>
<dbReference type="InterPro" id="IPR029070">
    <property type="entry name" value="Chitinase_insertion_sf"/>
</dbReference>
<dbReference type="SUPFAM" id="SSF51445">
    <property type="entry name" value="(Trans)glycosidases"/>
    <property type="match status" value="1"/>
</dbReference>
<sequence length="390" mass="44604">MNRNLICFFPLLFFSLFSRAQVTENKVVAGYLTISKQHPFDWDNLEYKNLTHIILSFMEPVSATDPALRYHGPEDVFAKYDLKEKTFFGFASRLIAEAHKNKVKVILGLCGGNDLHASDLKGLFADDKLRSSFIQNVLATCVKYHFDGVDLDYEYPGSKQEGEGITKFTRELRDAVDKSNKLDHGRPFTITLACPKLDALGQWYDFAALTHYCDWFNIMTYGYEASFTKFAGFNCPLYPAPEAIAAGRNISVDQSMYEYFHLQRKVPLDKLVVGLGFYGWLHQDYTRLYGAKSASISLSYADIVQNYLNAPGWVYNWSDASKVPYLTNEKNKEMITYDDAISIGIKCNYAIEKGFRGVMIWELSRGYLYRKQTDTQPLLQAVGDKFKLQH</sequence>
<evidence type="ECO:0000256" key="3">
    <source>
        <dbReference type="ARBA" id="ARBA00022801"/>
    </source>
</evidence>
<dbReference type="AlphaFoldDB" id="A0A7K1STT5"/>
<dbReference type="Gene3D" id="3.20.20.80">
    <property type="entry name" value="Glycosidases"/>
    <property type="match status" value="1"/>
</dbReference>
<keyword evidence="4" id="KW-0146">Chitin degradation</keyword>
<dbReference type="Proteomes" id="UP000462014">
    <property type="component" value="Unassembled WGS sequence"/>
</dbReference>
<evidence type="ECO:0000256" key="6">
    <source>
        <dbReference type="RuleBase" id="RU000489"/>
    </source>
</evidence>
<dbReference type="PROSITE" id="PS01095">
    <property type="entry name" value="GH18_1"/>
    <property type="match status" value="1"/>
</dbReference>
<dbReference type="SMART" id="SM00636">
    <property type="entry name" value="Glyco_18"/>
    <property type="match status" value="1"/>
</dbReference>
<keyword evidence="5 6" id="KW-0326">Glycosidase</keyword>
<proteinExistence type="inferred from homology"/>
<dbReference type="InterPro" id="IPR001223">
    <property type="entry name" value="Glyco_hydro18_cat"/>
</dbReference>
<dbReference type="GO" id="GO:0005576">
    <property type="term" value="C:extracellular region"/>
    <property type="evidence" value="ECO:0007669"/>
    <property type="project" value="TreeGrafter"/>
</dbReference>
<organism evidence="10 11">
    <name type="scientific">Mucilaginibacter arboris</name>
    <dbReference type="NCBI Taxonomy" id="2682090"/>
    <lineage>
        <taxon>Bacteria</taxon>
        <taxon>Pseudomonadati</taxon>
        <taxon>Bacteroidota</taxon>
        <taxon>Sphingobacteriia</taxon>
        <taxon>Sphingobacteriales</taxon>
        <taxon>Sphingobacteriaceae</taxon>
        <taxon>Mucilaginibacter</taxon>
    </lineage>
</organism>
<dbReference type="GO" id="GO:0005975">
    <property type="term" value="P:carbohydrate metabolic process"/>
    <property type="evidence" value="ECO:0007669"/>
    <property type="project" value="InterPro"/>
</dbReference>
<dbReference type="SUPFAM" id="SSF54556">
    <property type="entry name" value="Chitinase insertion domain"/>
    <property type="match status" value="1"/>
</dbReference>
<evidence type="ECO:0000256" key="8">
    <source>
        <dbReference type="SAM" id="SignalP"/>
    </source>
</evidence>
<evidence type="ECO:0000256" key="4">
    <source>
        <dbReference type="ARBA" id="ARBA00023024"/>
    </source>
</evidence>
<dbReference type="EMBL" id="WPIK01000002">
    <property type="protein sequence ID" value="MVN20480.1"/>
    <property type="molecule type" value="Genomic_DNA"/>
</dbReference>
<dbReference type="InterPro" id="IPR001579">
    <property type="entry name" value="Glyco_hydro_18_chit_AS"/>
</dbReference>
<dbReference type="PANTHER" id="PTHR11177">
    <property type="entry name" value="CHITINASE"/>
    <property type="match status" value="1"/>
</dbReference>
<feature type="chain" id="PRO_5029591310" description="chitinase" evidence="8">
    <location>
        <begin position="21"/>
        <end position="390"/>
    </location>
</feature>
<evidence type="ECO:0000256" key="1">
    <source>
        <dbReference type="ARBA" id="ARBA00000822"/>
    </source>
</evidence>
<keyword evidence="11" id="KW-1185">Reference proteome</keyword>
<dbReference type="InterPro" id="IPR050314">
    <property type="entry name" value="Glycosyl_Hydrlase_18"/>
</dbReference>
<comment type="caution">
    <text evidence="10">The sequence shown here is derived from an EMBL/GenBank/DDBJ whole genome shotgun (WGS) entry which is preliminary data.</text>
</comment>
<dbReference type="GO" id="GO:0006032">
    <property type="term" value="P:chitin catabolic process"/>
    <property type="evidence" value="ECO:0007669"/>
    <property type="project" value="UniProtKB-KW"/>
</dbReference>
<reference evidence="10 11" key="1">
    <citation type="submission" date="2019-12" db="EMBL/GenBank/DDBJ databases">
        <title>Mucilaginibacter sp. HMF7410 genome sequencing and assembly.</title>
        <authorList>
            <person name="Kang H."/>
            <person name="Cha I."/>
            <person name="Kim H."/>
            <person name="Joh K."/>
        </authorList>
    </citation>
    <scope>NUCLEOTIDE SEQUENCE [LARGE SCALE GENOMIC DNA]</scope>
    <source>
        <strain evidence="10 11">HMF7410</strain>
    </source>
</reference>
<dbReference type="Gene3D" id="3.10.50.10">
    <property type="match status" value="1"/>
</dbReference>
<dbReference type="PROSITE" id="PS51910">
    <property type="entry name" value="GH18_2"/>
    <property type="match status" value="1"/>
</dbReference>
<comment type="catalytic activity">
    <reaction evidence="1">
        <text>Random endo-hydrolysis of N-acetyl-beta-D-glucosaminide (1-&gt;4)-beta-linkages in chitin and chitodextrins.</text>
        <dbReference type="EC" id="3.2.1.14"/>
    </reaction>
</comment>
<feature type="signal peptide" evidence="8">
    <location>
        <begin position="1"/>
        <end position="20"/>
    </location>
</feature>
<evidence type="ECO:0000313" key="11">
    <source>
        <dbReference type="Proteomes" id="UP000462014"/>
    </source>
</evidence>
<evidence type="ECO:0000256" key="7">
    <source>
        <dbReference type="RuleBase" id="RU004453"/>
    </source>
</evidence>